<keyword evidence="3" id="KW-1185">Reference proteome</keyword>
<reference evidence="2 3" key="1">
    <citation type="submission" date="2020-06" db="EMBL/GenBank/DDBJ databases">
        <authorList>
            <person name="Li R."/>
            <person name="Bekaert M."/>
        </authorList>
    </citation>
    <scope>NUCLEOTIDE SEQUENCE [LARGE SCALE GENOMIC DNA]</scope>
    <source>
        <strain evidence="3">wild</strain>
    </source>
</reference>
<evidence type="ECO:0000256" key="1">
    <source>
        <dbReference type="SAM" id="MobiDB-lite"/>
    </source>
</evidence>
<feature type="compositionally biased region" description="Basic and acidic residues" evidence="1">
    <location>
        <begin position="154"/>
        <end position="163"/>
    </location>
</feature>
<evidence type="ECO:0000313" key="2">
    <source>
        <dbReference type="EMBL" id="CAC5365430.1"/>
    </source>
</evidence>
<dbReference type="EMBL" id="CACVKT020001120">
    <property type="protein sequence ID" value="CAC5365430.1"/>
    <property type="molecule type" value="Genomic_DNA"/>
</dbReference>
<evidence type="ECO:0000313" key="3">
    <source>
        <dbReference type="Proteomes" id="UP000507470"/>
    </source>
</evidence>
<organism evidence="2 3">
    <name type="scientific">Mytilus coruscus</name>
    <name type="common">Sea mussel</name>
    <dbReference type="NCBI Taxonomy" id="42192"/>
    <lineage>
        <taxon>Eukaryota</taxon>
        <taxon>Metazoa</taxon>
        <taxon>Spiralia</taxon>
        <taxon>Lophotrochozoa</taxon>
        <taxon>Mollusca</taxon>
        <taxon>Bivalvia</taxon>
        <taxon>Autobranchia</taxon>
        <taxon>Pteriomorphia</taxon>
        <taxon>Mytilida</taxon>
        <taxon>Mytiloidea</taxon>
        <taxon>Mytilidae</taxon>
        <taxon>Mytilinae</taxon>
        <taxon>Mytilus</taxon>
    </lineage>
</organism>
<sequence length="251" mass="28132">MENQSPDKILPKCSHLPYGIECGEFLQVGSVLCPKCKGITCPKCSASASKEQKLCLKCGLELCSLRPLQTDEENMSVSEGSCDEQNAEDSSEDSLSDPEGHDTNQNAETNDGANVGKTSKQCYGVSTSQQQRSKKQARKERRRLRKRAEMQTLGEDKNGKDETNQTSDGVGKHEMELNNKSQEKFVEDNTRERDSQKKESENNSEKQEYQDCCFHAILAPTILCDHKEDTVYIKVEGISPDKAKQKLKCKR</sequence>
<gene>
    <name evidence="2" type="ORF">MCOR_6117</name>
</gene>
<feature type="compositionally biased region" description="Basic and acidic residues" evidence="1">
    <location>
        <begin position="170"/>
        <end position="208"/>
    </location>
</feature>
<dbReference type="AlphaFoldDB" id="A0A6J8ACE8"/>
<proteinExistence type="predicted"/>
<feature type="region of interest" description="Disordered" evidence="1">
    <location>
        <begin position="74"/>
        <end position="208"/>
    </location>
</feature>
<name>A0A6J8ACE8_MYTCO</name>
<accession>A0A6J8ACE8</accession>
<protein>
    <submittedName>
        <fullName evidence="2">Uncharacterized protein</fullName>
    </submittedName>
</protein>
<feature type="compositionally biased region" description="Acidic residues" evidence="1">
    <location>
        <begin position="81"/>
        <end position="96"/>
    </location>
</feature>
<feature type="compositionally biased region" description="Basic residues" evidence="1">
    <location>
        <begin position="132"/>
        <end position="146"/>
    </location>
</feature>
<feature type="compositionally biased region" description="Polar residues" evidence="1">
    <location>
        <begin position="103"/>
        <end position="125"/>
    </location>
</feature>
<dbReference type="Proteomes" id="UP000507470">
    <property type="component" value="Unassembled WGS sequence"/>
</dbReference>